<dbReference type="RefSeq" id="WP_344727040.1">
    <property type="nucleotide sequence ID" value="NZ_BAABBI010000001.1"/>
</dbReference>
<dbReference type="InterPro" id="IPR000863">
    <property type="entry name" value="Sulfotransferase_dom"/>
</dbReference>
<dbReference type="PANTHER" id="PTHR10605:SF56">
    <property type="entry name" value="BIFUNCTIONAL HEPARAN SULFATE N-DEACETYLASE_N-SULFOTRANSFERASE"/>
    <property type="match status" value="1"/>
</dbReference>
<dbReference type="PANTHER" id="PTHR10605">
    <property type="entry name" value="HEPARAN SULFATE SULFOTRANSFERASE"/>
    <property type="match status" value="1"/>
</dbReference>
<feature type="domain" description="Sulfotransferase" evidence="3">
    <location>
        <begin position="31"/>
        <end position="229"/>
    </location>
</feature>
<protein>
    <recommendedName>
        <fullName evidence="3">Sulfotransferase domain-containing protein</fullName>
    </recommendedName>
</protein>
<keyword evidence="1" id="KW-0808">Transferase</keyword>
<evidence type="ECO:0000259" key="3">
    <source>
        <dbReference type="Pfam" id="PF00685"/>
    </source>
</evidence>
<reference evidence="5" key="1">
    <citation type="journal article" date="2019" name="Int. J. Syst. Evol. Microbiol.">
        <title>The Global Catalogue of Microorganisms (GCM) 10K type strain sequencing project: providing services to taxonomists for standard genome sequencing and annotation.</title>
        <authorList>
            <consortium name="The Broad Institute Genomics Platform"/>
            <consortium name="The Broad Institute Genome Sequencing Center for Infectious Disease"/>
            <person name="Wu L."/>
            <person name="Ma J."/>
        </authorList>
    </citation>
    <scope>NUCLEOTIDE SEQUENCE [LARGE SCALE GENOMIC DNA]</scope>
    <source>
        <strain evidence="5">JCM 17525</strain>
    </source>
</reference>
<evidence type="ECO:0000313" key="5">
    <source>
        <dbReference type="Proteomes" id="UP001501456"/>
    </source>
</evidence>
<accession>A0ABP7GYS4</accession>
<name>A0ABP7GYS4_9FLAO</name>
<gene>
    <name evidence="4" type="ORF">GCM10022271_06650</name>
</gene>
<sequence length="280" mass="33755">MKKRVKFLIKKIIFILRFKFRKLRGGDRMQPSFMIVGAQKAGTTSLYHYLIQHPSIKSALKKEVNYFDKNYYKGDSWYKAFFPIEKNDNSITGEATPFYMFHPLSMKRLAEYNPNFKIIVLLREPASRAISHYYHEVRNKREDLGMREAFKMEDTRLEKEFDNIQNNPKHDCYNLQRFSYKDRGYYVGQIKEIKTHFKEENIMIIDSKEFFKNTQEMVKEVLEFLKVDSDLKIKTKKKFNIGTYTKDPDEKKILNELKTDYKESNEELFKVLGRRFDWNE</sequence>
<dbReference type="Pfam" id="PF00685">
    <property type="entry name" value="Sulfotransfer_1"/>
    <property type="match status" value="1"/>
</dbReference>
<proteinExistence type="predicted"/>
<evidence type="ECO:0000256" key="1">
    <source>
        <dbReference type="ARBA" id="ARBA00022679"/>
    </source>
</evidence>
<dbReference type="EMBL" id="BAABBI010000001">
    <property type="protein sequence ID" value="GAA3777135.1"/>
    <property type="molecule type" value="Genomic_DNA"/>
</dbReference>
<keyword evidence="5" id="KW-1185">Reference proteome</keyword>
<evidence type="ECO:0000256" key="2">
    <source>
        <dbReference type="ARBA" id="ARBA00023180"/>
    </source>
</evidence>
<dbReference type="Proteomes" id="UP001501456">
    <property type="component" value="Unassembled WGS sequence"/>
</dbReference>
<evidence type="ECO:0000313" key="4">
    <source>
        <dbReference type="EMBL" id="GAA3777135.1"/>
    </source>
</evidence>
<comment type="caution">
    <text evidence="4">The sequence shown here is derived from an EMBL/GenBank/DDBJ whole genome shotgun (WGS) entry which is preliminary data.</text>
</comment>
<dbReference type="Gene3D" id="3.40.50.300">
    <property type="entry name" value="P-loop containing nucleotide triphosphate hydrolases"/>
    <property type="match status" value="1"/>
</dbReference>
<dbReference type="InterPro" id="IPR037359">
    <property type="entry name" value="NST/OST"/>
</dbReference>
<organism evidence="4 5">
    <name type="scientific">Corallibacter vietnamensis</name>
    <dbReference type="NCBI Taxonomy" id="904130"/>
    <lineage>
        <taxon>Bacteria</taxon>
        <taxon>Pseudomonadati</taxon>
        <taxon>Bacteroidota</taxon>
        <taxon>Flavobacteriia</taxon>
        <taxon>Flavobacteriales</taxon>
        <taxon>Flavobacteriaceae</taxon>
        <taxon>Corallibacter</taxon>
    </lineage>
</organism>
<dbReference type="SUPFAM" id="SSF52540">
    <property type="entry name" value="P-loop containing nucleoside triphosphate hydrolases"/>
    <property type="match status" value="1"/>
</dbReference>
<dbReference type="InterPro" id="IPR027417">
    <property type="entry name" value="P-loop_NTPase"/>
</dbReference>
<keyword evidence="2" id="KW-0325">Glycoprotein</keyword>